<dbReference type="EMBL" id="QYAD01000002">
    <property type="protein sequence ID" value="MBL3689943.1"/>
    <property type="molecule type" value="Genomic_DNA"/>
</dbReference>
<evidence type="ECO:0008006" key="3">
    <source>
        <dbReference type="Google" id="ProtNLM"/>
    </source>
</evidence>
<name>A0ABS1SP40_9MICO</name>
<comment type="caution">
    <text evidence="1">The sequence shown here is derived from an EMBL/GenBank/DDBJ whole genome shotgun (WGS) entry which is preliminary data.</text>
</comment>
<evidence type="ECO:0000313" key="2">
    <source>
        <dbReference type="Proteomes" id="UP001646141"/>
    </source>
</evidence>
<dbReference type="Proteomes" id="UP001646141">
    <property type="component" value="Unassembled WGS sequence"/>
</dbReference>
<proteinExistence type="predicted"/>
<reference evidence="1 2" key="1">
    <citation type="submission" date="2018-09" db="EMBL/GenBank/DDBJ databases">
        <title>Comparative genomics of Leucobacter spp.</title>
        <authorList>
            <person name="Reis A.C."/>
            <person name="Kolvenbach B.A."/>
            <person name="Corvini P.F.X."/>
            <person name="Nunes O.C."/>
        </authorList>
    </citation>
    <scope>NUCLEOTIDE SEQUENCE [LARGE SCALE GENOMIC DNA]</scope>
    <source>
        <strain evidence="1 2">L-1</strain>
    </source>
</reference>
<protein>
    <recommendedName>
        <fullName evidence="3">Nuclear transport factor 2 family protein</fullName>
    </recommendedName>
</protein>
<accession>A0ABS1SP40</accession>
<organism evidence="1 2">
    <name type="scientific">Leucobacter chromiireducens subsp. chromiireducens</name>
    <dbReference type="NCBI Taxonomy" id="660067"/>
    <lineage>
        <taxon>Bacteria</taxon>
        <taxon>Bacillati</taxon>
        <taxon>Actinomycetota</taxon>
        <taxon>Actinomycetes</taxon>
        <taxon>Micrococcales</taxon>
        <taxon>Microbacteriaceae</taxon>
        <taxon>Leucobacter</taxon>
    </lineage>
</organism>
<dbReference type="InterPro" id="IPR039437">
    <property type="entry name" value="FrzH/put_lumazine-bd"/>
</dbReference>
<keyword evidence="2" id="KW-1185">Reference proteome</keyword>
<sequence>MSQESSSPQNAAEAAVRAAVQRYVDGCVAADPAAVRDAFSADAVMWGYLGPDYVTMSGADFAANVIATAAPAGAEYRAEIHGIVVTGSIAHAVLDERQFLGANFRNHFGLVLRDGEWRIASKVFTTVD</sequence>
<dbReference type="InterPro" id="IPR032710">
    <property type="entry name" value="NTF2-like_dom_sf"/>
</dbReference>
<dbReference type="Pfam" id="PF12893">
    <property type="entry name" value="Lumazine_bd_2"/>
    <property type="match status" value="1"/>
</dbReference>
<dbReference type="RefSeq" id="WP_202382034.1">
    <property type="nucleotide sequence ID" value="NZ_BAAAMA010000002.1"/>
</dbReference>
<dbReference type="Gene3D" id="3.10.450.50">
    <property type="match status" value="1"/>
</dbReference>
<evidence type="ECO:0000313" key="1">
    <source>
        <dbReference type="EMBL" id="MBL3689943.1"/>
    </source>
</evidence>
<dbReference type="SUPFAM" id="SSF54427">
    <property type="entry name" value="NTF2-like"/>
    <property type="match status" value="1"/>
</dbReference>
<gene>
    <name evidence="1" type="ORF">D3226_08205</name>
</gene>